<name>A0A7J5Y4I6_DISMA</name>
<feature type="domain" description="PiggyBac transposable element-derived protein" evidence="2">
    <location>
        <begin position="25"/>
        <end position="147"/>
    </location>
</feature>
<evidence type="ECO:0000259" key="2">
    <source>
        <dbReference type="Pfam" id="PF13843"/>
    </source>
</evidence>
<dbReference type="Proteomes" id="UP000518266">
    <property type="component" value="Unassembled WGS sequence"/>
</dbReference>
<organism evidence="3 4">
    <name type="scientific">Dissostichus mawsoni</name>
    <name type="common">Antarctic cod</name>
    <dbReference type="NCBI Taxonomy" id="36200"/>
    <lineage>
        <taxon>Eukaryota</taxon>
        <taxon>Metazoa</taxon>
        <taxon>Chordata</taxon>
        <taxon>Craniata</taxon>
        <taxon>Vertebrata</taxon>
        <taxon>Euteleostomi</taxon>
        <taxon>Actinopterygii</taxon>
        <taxon>Neopterygii</taxon>
        <taxon>Teleostei</taxon>
        <taxon>Neoteleostei</taxon>
        <taxon>Acanthomorphata</taxon>
        <taxon>Eupercaria</taxon>
        <taxon>Perciformes</taxon>
        <taxon>Notothenioidei</taxon>
        <taxon>Nototheniidae</taxon>
        <taxon>Dissostichus</taxon>
    </lineage>
</organism>
<feature type="region of interest" description="Disordered" evidence="1">
    <location>
        <begin position="115"/>
        <end position="198"/>
    </location>
</feature>
<dbReference type="PANTHER" id="PTHR47272:SF1">
    <property type="entry name" value="PIGGYBAC TRANSPOSABLE ELEMENT-DERIVED PROTEIN 3-LIKE"/>
    <property type="match status" value="1"/>
</dbReference>
<dbReference type="EMBL" id="JAAKFY010000015">
    <property type="protein sequence ID" value="KAF3844324.1"/>
    <property type="molecule type" value="Genomic_DNA"/>
</dbReference>
<dbReference type="OrthoDB" id="123207at2759"/>
<feature type="compositionally biased region" description="Polar residues" evidence="1">
    <location>
        <begin position="132"/>
        <end position="142"/>
    </location>
</feature>
<protein>
    <recommendedName>
        <fullName evidence="2">PiggyBac transposable element-derived protein domain-containing protein</fullName>
    </recommendedName>
</protein>
<evidence type="ECO:0000256" key="1">
    <source>
        <dbReference type="SAM" id="MobiDB-lite"/>
    </source>
</evidence>
<feature type="non-terminal residue" evidence="3">
    <location>
        <position position="1"/>
    </location>
</feature>
<proteinExistence type="predicted"/>
<keyword evidence="4" id="KW-1185">Reference proteome</keyword>
<dbReference type="InterPro" id="IPR029526">
    <property type="entry name" value="PGBD"/>
</dbReference>
<feature type="compositionally biased region" description="Basic and acidic residues" evidence="1">
    <location>
        <begin position="143"/>
        <end position="178"/>
    </location>
</feature>
<evidence type="ECO:0000313" key="4">
    <source>
        <dbReference type="Proteomes" id="UP000518266"/>
    </source>
</evidence>
<reference evidence="3 4" key="1">
    <citation type="submission" date="2020-03" db="EMBL/GenBank/DDBJ databases">
        <title>Dissostichus mawsoni Genome sequencing and assembly.</title>
        <authorList>
            <person name="Park H."/>
        </authorList>
    </citation>
    <scope>NUCLEOTIDE SEQUENCE [LARGE SCALE GENOMIC DNA]</scope>
    <source>
        <strain evidence="3">DM0001</strain>
        <tissue evidence="3">Muscle</tissue>
    </source>
</reference>
<accession>A0A7J5Y4I6</accession>
<dbReference type="AlphaFoldDB" id="A0A7J5Y4I6"/>
<gene>
    <name evidence="3" type="ORF">F7725_007487</name>
</gene>
<comment type="caution">
    <text evidence="3">The sequence shown here is derived from an EMBL/GenBank/DDBJ whole genome shotgun (WGS) entry which is preliminary data.</text>
</comment>
<dbReference type="PANTHER" id="PTHR47272">
    <property type="entry name" value="DDE_TNP_1_7 DOMAIN-CONTAINING PROTEIN"/>
    <property type="match status" value="1"/>
</dbReference>
<evidence type="ECO:0000313" key="3">
    <source>
        <dbReference type="EMBL" id="KAF3844324.1"/>
    </source>
</evidence>
<dbReference type="Pfam" id="PF13843">
    <property type="entry name" value="DDE_Tnp_1_7"/>
    <property type="match status" value="1"/>
</dbReference>
<sequence>NATSKERSSIQCAGCDCCHPKRRKWVRTGISGMICDFDVYQGRVNGIRAKSELGLSGDVVMKLASTLPEGQNYKIYADNYFTCVPLVVKLLDHRIHYVGTARQVRLPNYNLEEEKSLKKKGEEALTSEWRPTKTSVLSNGRQQRGEHNSSENTKERMTIFRQREPSSDSDIKEPKRPSSGDGSPPNGAPSKRSQPPLDVRKDLVAHFPGMTKRGRCRNCSKGYTNTQWTKCDVPLCFSDDRNCFLDYHIHIQ</sequence>